<dbReference type="GO" id="GO:0008643">
    <property type="term" value="P:carbohydrate transport"/>
    <property type="evidence" value="ECO:0007669"/>
    <property type="project" value="InterPro"/>
</dbReference>
<dbReference type="PROSITE" id="PS00211">
    <property type="entry name" value="ABC_TRANSPORTER_1"/>
    <property type="match status" value="1"/>
</dbReference>
<dbReference type="NCBIfam" id="TIGR00544">
    <property type="entry name" value="lgt"/>
    <property type="match status" value="1"/>
</dbReference>
<dbReference type="EMBL" id="AOFI03000025">
    <property type="protein sequence ID" value="KAF4324117.1"/>
    <property type="molecule type" value="Genomic_DNA"/>
</dbReference>
<feature type="transmembrane region" description="Helical" evidence="5">
    <location>
        <begin position="546"/>
        <end position="564"/>
    </location>
</feature>
<evidence type="ECO:0000313" key="8">
    <source>
        <dbReference type="Proteomes" id="UP000702964"/>
    </source>
</evidence>
<dbReference type="InterPro" id="IPR018357">
    <property type="entry name" value="Hexapep_transf_CS"/>
</dbReference>
<gene>
    <name evidence="7" type="ORF">G195_002634</name>
</gene>
<dbReference type="Pfam" id="PF00005">
    <property type="entry name" value="ABC_tran"/>
    <property type="match status" value="1"/>
</dbReference>
<protein>
    <recommendedName>
        <fullName evidence="6">ABC transporter domain-containing protein</fullName>
    </recommendedName>
</protein>
<dbReference type="CDD" id="cd01918">
    <property type="entry name" value="HprK_C"/>
    <property type="match status" value="1"/>
</dbReference>
<keyword evidence="4" id="KW-0067">ATP-binding</keyword>
<reference evidence="7" key="2">
    <citation type="submission" date="2020-02" db="EMBL/GenBank/DDBJ databases">
        <authorList>
            <person name="Studholme D.J."/>
        </authorList>
    </citation>
    <scope>NUCLEOTIDE SEQUENCE</scope>
    <source>
        <strain evidence="7">00238/432</strain>
    </source>
</reference>
<dbReference type="InterPro" id="IPR001640">
    <property type="entry name" value="Lgt"/>
</dbReference>
<sequence>MIWLQIEQQLAELGHWLRQQIEHPAQQEAIPDYFSLAGELKAEKIPFLLQCETPDAHRIRSKELNKLLESYFGEEIILIPVGAQEWVFLGDEQIVTGPSGCGKSTTLRMIAGLEEISEGKLYIGDRVVNDVAPKDRDIAMVFQSYALYPHMSVYQNMAFGLKLRKVKKDEIDKRVREAARILDIEHLLERKPKALSGGQRQRVALGRAIVRDPQVFLMDEPLSNLDAKLRGQMRAEITKLAKRLETTVIYVTHDQIEAMTMGDRIVVMKDGIIQQAASPEELYNHPANLFVAGFIGSPTMNFISGKLAEQGASLHFVAPGVDVEIPQGKAQVLKSRGYIGKEVILGVRPEDIHEEPVFLEASPNSVFSTHVDVTENLGHEMLLYLSGVESGRASQQHGYNNFIEPYYRIPGTSGIGKSETALELVKRGHRLIADDAVEIRQTSDFQLHGTAPELIRHLLEIRGVGIINVMTLFVIFFRRKGYNFWRMADICAPGLIVGQMIGRWGNFVNQEAYGGPVEESFLRDKLHLPDFIVNQMNVEGVFHHPAFLYESMWSLVGLVILLVLRRQKFLRAGELFMSYFIWYSIGRFFIEALRTDSLGFQAPQWVASMVNGLWSPMTAMGFEQGYLDPAYGKADVRYSDPIVSSKVPSESSDDMVHTGPVAGKEDTTVSPWKGVRNFIWIQLSRYCPILSVKNWIYRRMLGMKVGKHTAFGLMVMVDVFFPEKITVGENSVIGYNTTILAHEYLIKEYRLGEVIIGENVLIGANSTILPGVTIGDGAVVAAGAVVHKDVAPGAFVGGNPLRDLSRSNASMEEIVLKADEPVPGKFE</sequence>
<accession>A0A8J4SNV6</accession>
<feature type="domain" description="ABC transporter" evidence="6">
    <location>
        <begin position="59"/>
        <end position="295"/>
    </location>
</feature>
<dbReference type="GO" id="GO:0140359">
    <property type="term" value="F:ABC-type transporter activity"/>
    <property type="evidence" value="ECO:0007669"/>
    <property type="project" value="InterPro"/>
</dbReference>
<evidence type="ECO:0000256" key="2">
    <source>
        <dbReference type="ARBA" id="ARBA00022679"/>
    </source>
</evidence>
<dbReference type="InterPro" id="IPR011004">
    <property type="entry name" value="Trimer_LpxA-like_sf"/>
</dbReference>
<keyword evidence="5" id="KW-1133">Transmembrane helix</keyword>
<dbReference type="PROSITE" id="PS01311">
    <property type="entry name" value="LGT"/>
    <property type="match status" value="1"/>
</dbReference>
<reference evidence="7" key="1">
    <citation type="journal article" date="2015" name="Genom Data">
        <title>Draft genome sequences of Phytophthora kernoviae and Phytophthora ramorum lineage EU2 from Scotland.</title>
        <authorList>
            <person name="Sambles C."/>
            <person name="Schlenzig A."/>
            <person name="O'Neill P."/>
            <person name="Grant M."/>
            <person name="Studholme D.J."/>
        </authorList>
    </citation>
    <scope>NUCLEOTIDE SEQUENCE</scope>
    <source>
        <strain evidence="7">00238/432</strain>
    </source>
</reference>
<organism evidence="7 8">
    <name type="scientific">Phytophthora kernoviae 00238/432</name>
    <dbReference type="NCBI Taxonomy" id="1284355"/>
    <lineage>
        <taxon>Eukaryota</taxon>
        <taxon>Sar</taxon>
        <taxon>Stramenopiles</taxon>
        <taxon>Oomycota</taxon>
        <taxon>Peronosporomycetes</taxon>
        <taxon>Peronosporales</taxon>
        <taxon>Peronosporaceae</taxon>
        <taxon>Phytophthora</taxon>
    </lineage>
</organism>
<dbReference type="PANTHER" id="PTHR43875">
    <property type="entry name" value="MALTODEXTRIN IMPORT ATP-BINDING PROTEIN MSMX"/>
    <property type="match status" value="1"/>
</dbReference>
<dbReference type="PANTHER" id="PTHR43875:SF1">
    <property type="entry name" value="OSMOPROTECTIVE COMPOUNDS UPTAKE ATP-BINDING PROTEIN GGTA"/>
    <property type="match status" value="1"/>
</dbReference>
<dbReference type="InterPro" id="IPR011104">
    <property type="entry name" value="Hpr_kin/Pase_C"/>
</dbReference>
<evidence type="ECO:0000259" key="6">
    <source>
        <dbReference type="PROSITE" id="PS50893"/>
    </source>
</evidence>
<keyword evidence="3" id="KW-0547">Nucleotide-binding</keyword>
<dbReference type="InterPro" id="IPR003439">
    <property type="entry name" value="ABC_transporter-like_ATP-bd"/>
</dbReference>
<dbReference type="Proteomes" id="UP000702964">
    <property type="component" value="Unassembled WGS sequence"/>
</dbReference>
<dbReference type="InterPro" id="IPR027417">
    <property type="entry name" value="P-loop_NTPase"/>
</dbReference>
<dbReference type="GO" id="GO:0016887">
    <property type="term" value="F:ATP hydrolysis activity"/>
    <property type="evidence" value="ECO:0007669"/>
    <property type="project" value="InterPro"/>
</dbReference>
<dbReference type="GO" id="GO:0008961">
    <property type="term" value="F:phosphatidylglycerol-prolipoprotein diacylglyceryl transferase activity"/>
    <property type="evidence" value="ECO:0007669"/>
    <property type="project" value="InterPro"/>
</dbReference>
<dbReference type="GO" id="GO:0005524">
    <property type="term" value="F:ATP binding"/>
    <property type="evidence" value="ECO:0007669"/>
    <property type="project" value="UniProtKB-KW"/>
</dbReference>
<dbReference type="Pfam" id="PF17912">
    <property type="entry name" value="OB_MalK"/>
    <property type="match status" value="1"/>
</dbReference>
<dbReference type="Gene3D" id="2.40.50.100">
    <property type="match status" value="1"/>
</dbReference>
<dbReference type="Pfam" id="PF01790">
    <property type="entry name" value="LGT"/>
    <property type="match status" value="1"/>
</dbReference>
<dbReference type="AlphaFoldDB" id="A0A8J4SNV6"/>
<keyword evidence="5" id="KW-0472">Membrane</keyword>
<feature type="transmembrane region" description="Helical" evidence="5">
    <location>
        <begin position="459"/>
        <end position="477"/>
    </location>
</feature>
<dbReference type="PROSITE" id="PS50893">
    <property type="entry name" value="ABC_TRANSPORTER_2"/>
    <property type="match status" value="1"/>
</dbReference>
<comment type="caution">
    <text evidence="7">The sequence shown here is derived from an EMBL/GenBank/DDBJ whole genome shotgun (WGS) entry which is preliminary data.</text>
</comment>
<dbReference type="InterPro" id="IPR017871">
    <property type="entry name" value="ABC_transporter-like_CS"/>
</dbReference>
<dbReference type="InterPro" id="IPR001451">
    <property type="entry name" value="Hexapep"/>
</dbReference>
<dbReference type="SUPFAM" id="SSF52540">
    <property type="entry name" value="P-loop containing nucleoside triphosphate hydrolases"/>
    <property type="match status" value="1"/>
</dbReference>
<keyword evidence="5" id="KW-0812">Transmembrane</keyword>
<dbReference type="Pfam" id="PF14602">
    <property type="entry name" value="Hexapep_2"/>
    <property type="match status" value="1"/>
</dbReference>
<dbReference type="InterPro" id="IPR015855">
    <property type="entry name" value="ABC_transpr_MalK-like"/>
</dbReference>
<name>A0A8J4SNV6_9STRA</name>
<dbReference type="Gene3D" id="3.40.50.300">
    <property type="entry name" value="P-loop containing nucleotide triphosphate hydrolases"/>
    <property type="match status" value="2"/>
</dbReference>
<dbReference type="PROSITE" id="PS00101">
    <property type="entry name" value="HEXAPEP_TRANSFERASES"/>
    <property type="match status" value="1"/>
</dbReference>
<dbReference type="SMART" id="SM00382">
    <property type="entry name" value="AAA"/>
    <property type="match status" value="1"/>
</dbReference>
<dbReference type="GO" id="GO:0042158">
    <property type="term" value="P:lipoprotein biosynthetic process"/>
    <property type="evidence" value="ECO:0007669"/>
    <property type="project" value="InterPro"/>
</dbReference>
<evidence type="ECO:0000256" key="3">
    <source>
        <dbReference type="ARBA" id="ARBA00022741"/>
    </source>
</evidence>
<dbReference type="Gene3D" id="2.160.10.10">
    <property type="entry name" value="Hexapeptide repeat proteins"/>
    <property type="match status" value="1"/>
</dbReference>
<keyword evidence="2" id="KW-0808">Transferase</keyword>
<dbReference type="SUPFAM" id="SSF50331">
    <property type="entry name" value="MOP-like"/>
    <property type="match status" value="1"/>
</dbReference>
<dbReference type="GO" id="GO:0043190">
    <property type="term" value="C:ATP-binding cassette (ABC) transporter complex"/>
    <property type="evidence" value="ECO:0007669"/>
    <property type="project" value="InterPro"/>
</dbReference>
<evidence type="ECO:0000256" key="5">
    <source>
        <dbReference type="SAM" id="Phobius"/>
    </source>
</evidence>
<evidence type="ECO:0000313" key="7">
    <source>
        <dbReference type="EMBL" id="KAF4324117.1"/>
    </source>
</evidence>
<dbReference type="InterPro" id="IPR008995">
    <property type="entry name" value="Mo/tungstate-bd_C_term_dom"/>
</dbReference>
<proteinExistence type="predicted"/>
<dbReference type="CDD" id="cd04647">
    <property type="entry name" value="LbH_MAT_like"/>
    <property type="match status" value="1"/>
</dbReference>
<dbReference type="InterPro" id="IPR040582">
    <property type="entry name" value="OB_MalK-like"/>
</dbReference>
<dbReference type="FunFam" id="3.40.50.300:FF:000042">
    <property type="entry name" value="Maltose/maltodextrin ABC transporter, ATP-binding protein"/>
    <property type="match status" value="1"/>
</dbReference>
<keyword evidence="1" id="KW-0813">Transport</keyword>
<dbReference type="GO" id="GO:0006109">
    <property type="term" value="P:regulation of carbohydrate metabolic process"/>
    <property type="evidence" value="ECO:0007669"/>
    <property type="project" value="InterPro"/>
</dbReference>
<dbReference type="InterPro" id="IPR003593">
    <property type="entry name" value="AAA+_ATPase"/>
</dbReference>
<dbReference type="InterPro" id="IPR047641">
    <property type="entry name" value="ABC_transpr_MalK/UgpC-like"/>
</dbReference>
<dbReference type="CDD" id="cd03301">
    <property type="entry name" value="ABC_MalK_N"/>
    <property type="match status" value="1"/>
</dbReference>
<dbReference type="SUPFAM" id="SSF53795">
    <property type="entry name" value="PEP carboxykinase-like"/>
    <property type="match status" value="1"/>
</dbReference>
<dbReference type="SUPFAM" id="SSF51161">
    <property type="entry name" value="Trimeric LpxA-like enzymes"/>
    <property type="match status" value="1"/>
</dbReference>
<evidence type="ECO:0000256" key="1">
    <source>
        <dbReference type="ARBA" id="ARBA00022448"/>
    </source>
</evidence>
<evidence type="ECO:0000256" key="4">
    <source>
        <dbReference type="ARBA" id="ARBA00022840"/>
    </source>
</evidence>
<dbReference type="GO" id="GO:0000155">
    <property type="term" value="F:phosphorelay sensor kinase activity"/>
    <property type="evidence" value="ECO:0007669"/>
    <property type="project" value="InterPro"/>
</dbReference>